<keyword evidence="2 4" id="KW-0238">DNA-binding</keyword>
<dbReference type="InterPro" id="IPR036271">
    <property type="entry name" value="Tet_transcr_reg_TetR-rel_C_sf"/>
</dbReference>
<dbReference type="EMBL" id="BNDZ01000005">
    <property type="protein sequence ID" value="GHI46445.1"/>
    <property type="molecule type" value="Genomic_DNA"/>
</dbReference>
<gene>
    <name evidence="7" type="ORF">ScoT_26190</name>
</gene>
<evidence type="ECO:0000256" key="1">
    <source>
        <dbReference type="ARBA" id="ARBA00023015"/>
    </source>
</evidence>
<dbReference type="InterPro" id="IPR050109">
    <property type="entry name" value="HTH-type_TetR-like_transc_reg"/>
</dbReference>
<dbReference type="AlphaFoldDB" id="A0AA37FBY3"/>
<dbReference type="Gene3D" id="1.10.357.10">
    <property type="entry name" value="Tetracycline Repressor, domain 2"/>
    <property type="match status" value="1"/>
</dbReference>
<evidence type="ECO:0000313" key="8">
    <source>
        <dbReference type="Proteomes" id="UP001051844"/>
    </source>
</evidence>
<dbReference type="InterPro" id="IPR001647">
    <property type="entry name" value="HTH_TetR"/>
</dbReference>
<evidence type="ECO:0000259" key="6">
    <source>
        <dbReference type="PROSITE" id="PS50977"/>
    </source>
</evidence>
<evidence type="ECO:0000256" key="4">
    <source>
        <dbReference type="PROSITE-ProRule" id="PRU00335"/>
    </source>
</evidence>
<proteinExistence type="predicted"/>
<dbReference type="PANTHER" id="PTHR30055:SF151">
    <property type="entry name" value="TRANSCRIPTIONAL REGULATORY PROTEIN"/>
    <property type="match status" value="1"/>
</dbReference>
<keyword evidence="3" id="KW-0804">Transcription</keyword>
<protein>
    <submittedName>
        <fullName evidence="7">TetR family transcriptional regulator</fullName>
    </submittedName>
</protein>
<dbReference type="Gene3D" id="1.10.10.60">
    <property type="entry name" value="Homeodomain-like"/>
    <property type="match status" value="1"/>
</dbReference>
<dbReference type="InterPro" id="IPR009057">
    <property type="entry name" value="Homeodomain-like_sf"/>
</dbReference>
<keyword evidence="1" id="KW-0805">Transcription regulation</keyword>
<dbReference type="GO" id="GO:0003700">
    <property type="term" value="F:DNA-binding transcription factor activity"/>
    <property type="evidence" value="ECO:0007669"/>
    <property type="project" value="TreeGrafter"/>
</dbReference>
<dbReference type="SUPFAM" id="SSF46689">
    <property type="entry name" value="Homeodomain-like"/>
    <property type="match status" value="1"/>
</dbReference>
<name>A0AA37FBY3_9ACTN</name>
<sequence>MTGRAYPEPMATSENGSGNGSETPGGTPAKAAGTQRSMELLWHTQERPARGPKPALTLERIVTAAVTLADTEGLDALSMRRLATDLGTGTMSLYRYVPGKPELLDLMVDRVQGEANDASPAAPDDDWRAAVGILAHAYLHQLRTHPWLLQLNQARTALGPNAVRGLELALRPLRTMGLSDPETMAVLITVNSYVEGLARMHVNEAEAARASGLTEEEFWGAQLPYLAAAMNSGAYPLMASLSEDTFGPGFDHFAFGLERLVAGFEALVDARRAGK</sequence>
<reference evidence="7" key="1">
    <citation type="submission" date="2022-09" db="EMBL/GenBank/DDBJ databases">
        <title>Whole genome shotgun sequence of Streptomyces albidoflavus NBRC 12854.</title>
        <authorList>
            <person name="Komaki H."/>
            <person name="Tamura T."/>
        </authorList>
    </citation>
    <scope>NUCLEOTIDE SEQUENCE</scope>
    <source>
        <strain evidence="7">NBRC 12854</strain>
    </source>
</reference>
<evidence type="ECO:0000256" key="3">
    <source>
        <dbReference type="ARBA" id="ARBA00023163"/>
    </source>
</evidence>
<evidence type="ECO:0000256" key="2">
    <source>
        <dbReference type="ARBA" id="ARBA00023125"/>
    </source>
</evidence>
<dbReference type="SUPFAM" id="SSF48498">
    <property type="entry name" value="Tetracyclin repressor-like, C-terminal domain"/>
    <property type="match status" value="1"/>
</dbReference>
<evidence type="ECO:0000313" key="7">
    <source>
        <dbReference type="EMBL" id="GHI46445.1"/>
    </source>
</evidence>
<feature type="DNA-binding region" description="H-T-H motif" evidence="4">
    <location>
        <begin position="78"/>
        <end position="97"/>
    </location>
</feature>
<dbReference type="Pfam" id="PF02909">
    <property type="entry name" value="TetR_C_1"/>
    <property type="match status" value="1"/>
</dbReference>
<comment type="caution">
    <text evidence="7">The sequence shown here is derived from an EMBL/GenBank/DDBJ whole genome shotgun (WGS) entry which is preliminary data.</text>
</comment>
<dbReference type="GO" id="GO:0045892">
    <property type="term" value="P:negative regulation of DNA-templated transcription"/>
    <property type="evidence" value="ECO:0007669"/>
    <property type="project" value="InterPro"/>
</dbReference>
<dbReference type="InterPro" id="IPR004111">
    <property type="entry name" value="Repressor_TetR_C"/>
</dbReference>
<dbReference type="PROSITE" id="PS50977">
    <property type="entry name" value="HTH_TETR_2"/>
    <property type="match status" value="1"/>
</dbReference>
<feature type="domain" description="HTH tetR-type" evidence="6">
    <location>
        <begin position="55"/>
        <end position="115"/>
    </location>
</feature>
<dbReference type="Pfam" id="PF00440">
    <property type="entry name" value="TetR_N"/>
    <property type="match status" value="1"/>
</dbReference>
<dbReference type="GO" id="GO:0000976">
    <property type="term" value="F:transcription cis-regulatory region binding"/>
    <property type="evidence" value="ECO:0007669"/>
    <property type="project" value="TreeGrafter"/>
</dbReference>
<feature type="region of interest" description="Disordered" evidence="5">
    <location>
        <begin position="1"/>
        <end position="33"/>
    </location>
</feature>
<dbReference type="Proteomes" id="UP001051844">
    <property type="component" value="Unassembled WGS sequence"/>
</dbReference>
<dbReference type="PANTHER" id="PTHR30055">
    <property type="entry name" value="HTH-TYPE TRANSCRIPTIONAL REGULATOR RUTR"/>
    <property type="match status" value="1"/>
</dbReference>
<evidence type="ECO:0000256" key="5">
    <source>
        <dbReference type="SAM" id="MobiDB-lite"/>
    </source>
</evidence>
<feature type="compositionally biased region" description="Polar residues" evidence="5">
    <location>
        <begin position="12"/>
        <end position="24"/>
    </location>
</feature>
<organism evidence="7 8">
    <name type="scientific">Streptomyces albidoflavus</name>
    <dbReference type="NCBI Taxonomy" id="1886"/>
    <lineage>
        <taxon>Bacteria</taxon>
        <taxon>Bacillati</taxon>
        <taxon>Actinomycetota</taxon>
        <taxon>Actinomycetes</taxon>
        <taxon>Kitasatosporales</taxon>
        <taxon>Streptomycetaceae</taxon>
        <taxon>Streptomyces</taxon>
        <taxon>Streptomyces albidoflavus group</taxon>
    </lineage>
</organism>
<accession>A0AA37FBY3</accession>